<feature type="transmembrane region" description="Helical" evidence="13">
    <location>
        <begin position="64"/>
        <end position="85"/>
    </location>
</feature>
<evidence type="ECO:0000256" key="6">
    <source>
        <dbReference type="ARBA" id="ARBA00022723"/>
    </source>
</evidence>
<keyword evidence="6 12" id="KW-0479">Metal-binding</keyword>
<dbReference type="GO" id="GO:0004497">
    <property type="term" value="F:monooxygenase activity"/>
    <property type="evidence" value="ECO:0007669"/>
    <property type="project" value="UniProtKB-KW"/>
</dbReference>
<keyword evidence="4 12" id="KW-0349">Heme</keyword>
<comment type="subcellular location">
    <subcellularLocation>
        <location evidence="2">Membrane</location>
    </subcellularLocation>
</comment>
<dbReference type="PANTHER" id="PTHR24305">
    <property type="entry name" value="CYTOCHROME P450"/>
    <property type="match status" value="1"/>
</dbReference>
<proteinExistence type="inferred from homology"/>
<name>A0A8T9CDF5_9HELO</name>
<dbReference type="GO" id="GO:1902181">
    <property type="term" value="P:verruculogen biosynthetic process"/>
    <property type="evidence" value="ECO:0007669"/>
    <property type="project" value="UniProtKB-ARBA"/>
</dbReference>
<keyword evidence="11 13" id="KW-0472">Membrane</keyword>
<dbReference type="GO" id="GO:0020037">
    <property type="term" value="F:heme binding"/>
    <property type="evidence" value="ECO:0007669"/>
    <property type="project" value="InterPro"/>
</dbReference>
<dbReference type="OrthoDB" id="6692864at2759"/>
<feature type="transmembrane region" description="Helical" evidence="13">
    <location>
        <begin position="34"/>
        <end position="52"/>
    </location>
</feature>
<evidence type="ECO:0000256" key="11">
    <source>
        <dbReference type="ARBA" id="ARBA00023136"/>
    </source>
</evidence>
<dbReference type="Proteomes" id="UP000469558">
    <property type="component" value="Unassembled WGS sequence"/>
</dbReference>
<dbReference type="PRINTS" id="PR00385">
    <property type="entry name" value="P450"/>
</dbReference>
<comment type="similarity">
    <text evidence="3">Belongs to the cytochrome P450 family.</text>
</comment>
<evidence type="ECO:0000256" key="5">
    <source>
        <dbReference type="ARBA" id="ARBA00022692"/>
    </source>
</evidence>
<dbReference type="AlphaFoldDB" id="A0A8T9CDF5"/>
<keyword evidence="5 13" id="KW-0812">Transmembrane</keyword>
<evidence type="ECO:0000256" key="3">
    <source>
        <dbReference type="ARBA" id="ARBA00010617"/>
    </source>
</evidence>
<dbReference type="GO" id="GO:0016705">
    <property type="term" value="F:oxidoreductase activity, acting on paired donors, with incorporation or reduction of molecular oxygen"/>
    <property type="evidence" value="ECO:0007669"/>
    <property type="project" value="InterPro"/>
</dbReference>
<evidence type="ECO:0000256" key="12">
    <source>
        <dbReference type="PIRSR" id="PIRSR602403-1"/>
    </source>
</evidence>
<dbReference type="EMBL" id="QGMK01000402">
    <property type="protein sequence ID" value="TVY81920.1"/>
    <property type="molecule type" value="Genomic_DNA"/>
</dbReference>
<evidence type="ECO:0000256" key="10">
    <source>
        <dbReference type="ARBA" id="ARBA00023033"/>
    </source>
</evidence>
<dbReference type="Gene3D" id="1.10.630.10">
    <property type="entry name" value="Cytochrome P450"/>
    <property type="match status" value="1"/>
</dbReference>
<accession>A0A8T9CDF5</accession>
<sequence>MISQNSIWISFTAGILSHLGLFNRYEHHMYGTRYLQFFICSLALSTGKLSIYDGESINQAFTKTLLLAACYLGGVYLSLFSYRLYFTPIRNFSGPFGAKLSNLWFSLRLGKHDAHKKLLALHGKYGDFLRIGSSDLSIVHPEAVQAIYGLGSRCTKASWYDLTLPMVSMQTTRDRAIHDRRRRAWSTAFSDKALRGYEQRIQPYQDHLVSQLETFGERPVNATKWFLLYSFDVMGDLAYSKSFHMLETSEEHWAIKLLIGGVDPLAWMFPTWLFRLLVAIPLASRGWWKFIKYSCDKLDERMEAKTDIPDVMSSLLEPWKDKKPTGFDLKMLQGDSQLIIVAGSDTTAATLTCLFYELAKNPAEISKLREEILSTVGPDENIMHQQLQYLKHLNAVINETLRLHPPVGTALQRTTPREGIQIGATYIPGDITVWCPQYVIGRNENIYTKAKDFIPERWYEGSEMIKDPGSFAPFSTGTYACIGKPLALLNIRTTIARLITNFDISFAPGEDGKEVEDETKVHFTSAPGILNLQFVRR</sequence>
<evidence type="ECO:0000256" key="7">
    <source>
        <dbReference type="ARBA" id="ARBA00022989"/>
    </source>
</evidence>
<protein>
    <submittedName>
        <fullName evidence="14">Tryprostatin B 6-hydroxylase</fullName>
    </submittedName>
</protein>
<evidence type="ECO:0000313" key="14">
    <source>
        <dbReference type="EMBL" id="TVY81920.1"/>
    </source>
</evidence>
<feature type="binding site" description="axial binding residue" evidence="12">
    <location>
        <position position="481"/>
    </location>
    <ligand>
        <name>heme</name>
        <dbReference type="ChEBI" id="CHEBI:30413"/>
    </ligand>
    <ligandPart>
        <name>Fe</name>
        <dbReference type="ChEBI" id="CHEBI:18248"/>
    </ligandPart>
</feature>
<keyword evidence="8" id="KW-0560">Oxidoreductase</keyword>
<gene>
    <name evidence="14" type="ORF">LSUE1_G003746</name>
</gene>
<evidence type="ECO:0000256" key="1">
    <source>
        <dbReference type="ARBA" id="ARBA00001971"/>
    </source>
</evidence>
<dbReference type="FunFam" id="1.10.630.10:FF:000063">
    <property type="entry name" value="Cytochrome P450 monooxygenase"/>
    <property type="match status" value="1"/>
</dbReference>
<dbReference type="PRINTS" id="PR00465">
    <property type="entry name" value="EP450IV"/>
</dbReference>
<dbReference type="InterPro" id="IPR050121">
    <property type="entry name" value="Cytochrome_P450_monoxygenase"/>
</dbReference>
<dbReference type="InterPro" id="IPR001128">
    <property type="entry name" value="Cyt_P450"/>
</dbReference>
<evidence type="ECO:0000256" key="13">
    <source>
        <dbReference type="SAM" id="Phobius"/>
    </source>
</evidence>
<evidence type="ECO:0000256" key="2">
    <source>
        <dbReference type="ARBA" id="ARBA00004370"/>
    </source>
</evidence>
<keyword evidence="7 13" id="KW-1133">Transmembrane helix</keyword>
<dbReference type="GO" id="GO:0005506">
    <property type="term" value="F:iron ion binding"/>
    <property type="evidence" value="ECO:0007669"/>
    <property type="project" value="InterPro"/>
</dbReference>
<evidence type="ECO:0000256" key="4">
    <source>
        <dbReference type="ARBA" id="ARBA00022617"/>
    </source>
</evidence>
<keyword evidence="10" id="KW-0503">Monooxygenase</keyword>
<dbReference type="PANTHER" id="PTHR24305:SF112">
    <property type="entry name" value="L-ORNITHINE-N5-MONOOXYGENASE (EUROFUNG)"/>
    <property type="match status" value="1"/>
</dbReference>
<keyword evidence="15" id="KW-1185">Reference proteome</keyword>
<dbReference type="CDD" id="cd11061">
    <property type="entry name" value="CYP67-like"/>
    <property type="match status" value="1"/>
</dbReference>
<dbReference type="GO" id="GO:0016020">
    <property type="term" value="C:membrane"/>
    <property type="evidence" value="ECO:0007669"/>
    <property type="project" value="UniProtKB-SubCell"/>
</dbReference>
<feature type="transmembrane region" description="Helical" evidence="13">
    <location>
        <begin position="6"/>
        <end position="22"/>
    </location>
</feature>
<dbReference type="Pfam" id="PF00067">
    <property type="entry name" value="p450"/>
    <property type="match status" value="1"/>
</dbReference>
<dbReference type="InterPro" id="IPR036396">
    <property type="entry name" value="Cyt_P450_sf"/>
</dbReference>
<evidence type="ECO:0000256" key="8">
    <source>
        <dbReference type="ARBA" id="ARBA00023002"/>
    </source>
</evidence>
<comment type="caution">
    <text evidence="14">The sequence shown here is derived from an EMBL/GenBank/DDBJ whole genome shotgun (WGS) entry which is preliminary data.</text>
</comment>
<keyword evidence="9 12" id="KW-0408">Iron</keyword>
<dbReference type="SUPFAM" id="SSF48264">
    <property type="entry name" value="Cytochrome P450"/>
    <property type="match status" value="1"/>
</dbReference>
<organism evidence="14 15">
    <name type="scientific">Lachnellula suecica</name>
    <dbReference type="NCBI Taxonomy" id="602035"/>
    <lineage>
        <taxon>Eukaryota</taxon>
        <taxon>Fungi</taxon>
        <taxon>Dikarya</taxon>
        <taxon>Ascomycota</taxon>
        <taxon>Pezizomycotina</taxon>
        <taxon>Leotiomycetes</taxon>
        <taxon>Helotiales</taxon>
        <taxon>Lachnaceae</taxon>
        <taxon>Lachnellula</taxon>
    </lineage>
</organism>
<reference evidence="14 15" key="1">
    <citation type="submission" date="2018-05" db="EMBL/GenBank/DDBJ databases">
        <title>Genome sequencing and assembly of the regulated plant pathogen Lachnellula willkommii and related sister species for the development of diagnostic species identification markers.</title>
        <authorList>
            <person name="Giroux E."/>
            <person name="Bilodeau G."/>
        </authorList>
    </citation>
    <scope>NUCLEOTIDE SEQUENCE [LARGE SCALE GENOMIC DNA]</scope>
    <source>
        <strain evidence="14 15">CBS 268.59</strain>
    </source>
</reference>
<dbReference type="InterPro" id="IPR002403">
    <property type="entry name" value="Cyt_P450_E_grp-IV"/>
</dbReference>
<evidence type="ECO:0000256" key="9">
    <source>
        <dbReference type="ARBA" id="ARBA00023004"/>
    </source>
</evidence>
<comment type="cofactor">
    <cofactor evidence="1 12">
        <name>heme</name>
        <dbReference type="ChEBI" id="CHEBI:30413"/>
    </cofactor>
</comment>
<evidence type="ECO:0000313" key="15">
    <source>
        <dbReference type="Proteomes" id="UP000469558"/>
    </source>
</evidence>